<dbReference type="Gene3D" id="1.20.120.1910">
    <property type="entry name" value="Cysteine-tRNA ligase, C-terminal anti-codon recognition domain"/>
    <property type="match status" value="1"/>
</dbReference>
<feature type="short sequence motif" description="'KMSKS' region" evidence="12">
    <location>
        <begin position="269"/>
        <end position="273"/>
    </location>
</feature>
<dbReference type="GO" id="GO:0008270">
    <property type="term" value="F:zinc ion binding"/>
    <property type="evidence" value="ECO:0007669"/>
    <property type="project" value="UniProtKB-UniRule"/>
</dbReference>
<dbReference type="Proteomes" id="UP000092731">
    <property type="component" value="Unassembled WGS sequence"/>
</dbReference>
<sequence>MIIYNTLTRSKELFVPLDVNNVKIYVCGPTVYDFAHIGNSRSIVIYDILFRLLNVLYPKVTYIRNITDIDDKIINVAQNNNQNIYDVTARYITAFNEDMGRLNCLKPTYEPRATENIDVMLALIEKLINYGHAYVRDNTVFFDIESYPAYGKLSGRNVMELIYGSRIDIEVGKKHPGDFVLWKPATDVDNKLMSCWPSPWGAGRPGWHIECSAMSYNYLGENFDIHGGGADLQFPHHENELAQSCCAFPNSYYAKYWIHNGFLTVNHEKMSKSLGNFLTVRQLLDSGIRGEVIRYIFLSTHYRKPLDWNDNVVSSAQESLNRIYMALNVTDERLLLDDVEVSDEIISCLKDDMNTPKAIAVLHEMVTRINKASDIDKKVYFIKVLIKSANFLGILYHSWQEWFKVDNDQDIVQLIHERKMAKANGNFRKADEIRKILLDRGIVLSDNKDGTTLWYRS</sequence>
<dbReference type="Pfam" id="PF09190">
    <property type="entry name" value="DALR_2"/>
    <property type="match status" value="1"/>
</dbReference>
<dbReference type="Gene3D" id="3.40.50.620">
    <property type="entry name" value="HUPs"/>
    <property type="match status" value="1"/>
</dbReference>
<evidence type="ECO:0000313" key="17">
    <source>
        <dbReference type="Proteomes" id="UP000092731"/>
    </source>
</evidence>
<dbReference type="Pfam" id="PF01406">
    <property type="entry name" value="tRNA-synt_1e"/>
    <property type="match status" value="1"/>
</dbReference>
<evidence type="ECO:0000256" key="4">
    <source>
        <dbReference type="ARBA" id="ARBA00022490"/>
    </source>
</evidence>
<feature type="binding site" evidence="12">
    <location>
        <position position="27"/>
    </location>
    <ligand>
        <name>Zn(2+)</name>
        <dbReference type="ChEBI" id="CHEBI:29105"/>
    </ligand>
</feature>
<feature type="binding site" evidence="12">
    <location>
        <position position="211"/>
    </location>
    <ligand>
        <name>Zn(2+)</name>
        <dbReference type="ChEBI" id="CHEBI:29105"/>
    </ligand>
</feature>
<feature type="binding site" evidence="12">
    <location>
        <position position="236"/>
    </location>
    <ligand>
        <name>Zn(2+)</name>
        <dbReference type="ChEBI" id="CHEBI:29105"/>
    </ligand>
</feature>
<comment type="caution">
    <text evidence="15">The sequence shown here is derived from an EMBL/GenBank/DDBJ whole genome shotgun (WGS) entry which is preliminary data.</text>
</comment>
<keyword evidence="11 12" id="KW-0030">Aminoacyl-tRNA synthetase</keyword>
<dbReference type="SMART" id="SM00840">
    <property type="entry name" value="DALR_2"/>
    <property type="match status" value="1"/>
</dbReference>
<comment type="cofactor">
    <cofactor evidence="12">
        <name>Zn(2+)</name>
        <dbReference type="ChEBI" id="CHEBI:29105"/>
    </cofactor>
    <text evidence="12">Binds 1 zinc ion per subunit.</text>
</comment>
<reference evidence="16 17" key="2">
    <citation type="submission" date="2016-05" db="EMBL/GenBank/DDBJ databases">
        <title>Draft genome sequences of four strains of Ehrlichia ruminantium, a tick-borne pathogen of ruminants, isolated from Zimbabwe, The Gambia and Ghana.</title>
        <authorList>
            <person name="Nakao R."/>
            <person name="Jongejan F."/>
            <person name="Sugimoto C."/>
        </authorList>
    </citation>
    <scope>NUCLEOTIDE SEQUENCE [LARGE SCALE GENOMIC DNA]</scope>
    <source>
        <strain evidence="16">Kerr Seringe</strain>
        <strain evidence="17">Pokoase 417</strain>
    </source>
</reference>
<dbReference type="GO" id="GO:0005524">
    <property type="term" value="F:ATP binding"/>
    <property type="evidence" value="ECO:0007669"/>
    <property type="project" value="UniProtKB-UniRule"/>
</dbReference>
<dbReference type="InterPro" id="IPR015803">
    <property type="entry name" value="Cys-tRNA-ligase"/>
</dbReference>
<evidence type="ECO:0000256" key="2">
    <source>
        <dbReference type="ARBA" id="ARBA00005594"/>
    </source>
</evidence>
<feature type="binding site" evidence="12">
    <location>
        <position position="240"/>
    </location>
    <ligand>
        <name>Zn(2+)</name>
        <dbReference type="ChEBI" id="CHEBI:29105"/>
    </ligand>
</feature>
<keyword evidence="5 12" id="KW-0436">Ligase</keyword>
<keyword evidence="10 12" id="KW-0648">Protein biosynthesis</keyword>
<evidence type="ECO:0000313" key="16">
    <source>
        <dbReference type="Proteomes" id="UP000092677"/>
    </source>
</evidence>
<dbReference type="GO" id="GO:0006423">
    <property type="term" value="P:cysteinyl-tRNA aminoacylation"/>
    <property type="evidence" value="ECO:0007669"/>
    <property type="project" value="UniProtKB-UniRule"/>
</dbReference>
<dbReference type="SUPFAM" id="SSF52374">
    <property type="entry name" value="Nucleotidylyl transferase"/>
    <property type="match status" value="1"/>
</dbReference>
<dbReference type="AlphaFoldDB" id="A0A170QNS5"/>
<dbReference type="InterPro" id="IPR024909">
    <property type="entry name" value="Cys-tRNA/MSH_ligase"/>
</dbReference>
<protein>
    <recommendedName>
        <fullName evidence="12">Cysteine--tRNA ligase</fullName>
        <ecNumber evidence="12">6.1.1.16</ecNumber>
    </recommendedName>
    <alternativeName>
        <fullName evidence="12">Cysteinyl-tRNA synthetase</fullName>
        <shortName evidence="12">CysRS</shortName>
    </alternativeName>
</protein>
<keyword evidence="6 12" id="KW-0479">Metal-binding</keyword>
<feature type="binding site" evidence="12">
    <location>
        <position position="272"/>
    </location>
    <ligand>
        <name>ATP</name>
        <dbReference type="ChEBI" id="CHEBI:30616"/>
    </ligand>
</feature>
<dbReference type="STRING" id="779.GCA_002019755_00358"/>
<evidence type="ECO:0000313" key="14">
    <source>
        <dbReference type="EMBL" id="GAT77165.1"/>
    </source>
</evidence>
<dbReference type="CDD" id="cd00672">
    <property type="entry name" value="CysRS_core"/>
    <property type="match status" value="1"/>
</dbReference>
<evidence type="ECO:0000256" key="12">
    <source>
        <dbReference type="HAMAP-Rule" id="MF_00041"/>
    </source>
</evidence>
<evidence type="ECO:0000256" key="10">
    <source>
        <dbReference type="ARBA" id="ARBA00022917"/>
    </source>
</evidence>
<organism evidence="15 17">
    <name type="scientific">Ehrlichia ruminantium</name>
    <name type="common">heartwater rickettsia</name>
    <name type="synonym">Cowdria ruminantium</name>
    <dbReference type="NCBI Taxonomy" id="779"/>
    <lineage>
        <taxon>Bacteria</taxon>
        <taxon>Pseudomonadati</taxon>
        <taxon>Pseudomonadota</taxon>
        <taxon>Alphaproteobacteria</taxon>
        <taxon>Rickettsiales</taxon>
        <taxon>Anaplasmataceae</taxon>
        <taxon>Ehrlichia</taxon>
    </lineage>
</organism>
<evidence type="ECO:0000259" key="13">
    <source>
        <dbReference type="SMART" id="SM00840"/>
    </source>
</evidence>
<keyword evidence="7 12" id="KW-0547">Nucleotide-binding</keyword>
<evidence type="ECO:0000256" key="1">
    <source>
        <dbReference type="ARBA" id="ARBA00004496"/>
    </source>
</evidence>
<dbReference type="RefSeq" id="WP_065432528.1">
    <property type="nucleotide sequence ID" value="NZ_BDDL01000042.1"/>
</dbReference>
<keyword evidence="4 12" id="KW-0963">Cytoplasm</keyword>
<dbReference type="InterPro" id="IPR014729">
    <property type="entry name" value="Rossmann-like_a/b/a_fold"/>
</dbReference>
<dbReference type="InterPro" id="IPR015273">
    <property type="entry name" value="Cys-tRNA-synt_Ia_DALR"/>
</dbReference>
<name>A0A170QNS5_EHRRU</name>
<evidence type="ECO:0000256" key="5">
    <source>
        <dbReference type="ARBA" id="ARBA00022598"/>
    </source>
</evidence>
<proteinExistence type="inferred from homology"/>
<dbReference type="GO" id="GO:0004817">
    <property type="term" value="F:cysteine-tRNA ligase activity"/>
    <property type="evidence" value="ECO:0007669"/>
    <property type="project" value="UniProtKB-UniRule"/>
</dbReference>
<dbReference type="PANTHER" id="PTHR10890:SF3">
    <property type="entry name" value="CYSTEINE--TRNA LIGASE, CYTOPLASMIC"/>
    <property type="match status" value="1"/>
</dbReference>
<accession>A0A170QNS5</accession>
<dbReference type="Proteomes" id="UP000092677">
    <property type="component" value="Unassembled WGS sequence"/>
</dbReference>
<reference evidence="15" key="1">
    <citation type="journal article" date="2016" name="Genome Announc.">
        <title>Draft Genome Sequences of Three Strains of Ehrlichia ruminantium, a Tick-Borne Pathogen of Ruminants, Isolated from Zimbabwe, The Gambia, and Ghana.</title>
        <authorList>
            <person name="Nakao R."/>
            <person name="Jongejan F."/>
            <person name="Sugimoto C."/>
        </authorList>
    </citation>
    <scope>NUCLEOTIDE SEQUENCE</scope>
    <source>
        <strain evidence="14">Kerr Seringe</strain>
        <strain evidence="15">Pokoase 417</strain>
    </source>
</reference>
<feature type="short sequence motif" description="'HIGH' region" evidence="12">
    <location>
        <begin position="29"/>
        <end position="39"/>
    </location>
</feature>
<dbReference type="EMBL" id="BDDM01000151">
    <property type="protein sequence ID" value="GAT78247.1"/>
    <property type="molecule type" value="Genomic_DNA"/>
</dbReference>
<dbReference type="GO" id="GO:0005829">
    <property type="term" value="C:cytosol"/>
    <property type="evidence" value="ECO:0007669"/>
    <property type="project" value="TreeGrafter"/>
</dbReference>
<dbReference type="PRINTS" id="PR00983">
    <property type="entry name" value="TRNASYNTHCYS"/>
</dbReference>
<comment type="catalytic activity">
    <reaction evidence="12">
        <text>tRNA(Cys) + L-cysteine + ATP = L-cysteinyl-tRNA(Cys) + AMP + diphosphate</text>
        <dbReference type="Rhea" id="RHEA:17773"/>
        <dbReference type="Rhea" id="RHEA-COMP:9661"/>
        <dbReference type="Rhea" id="RHEA-COMP:9679"/>
        <dbReference type="ChEBI" id="CHEBI:30616"/>
        <dbReference type="ChEBI" id="CHEBI:33019"/>
        <dbReference type="ChEBI" id="CHEBI:35235"/>
        <dbReference type="ChEBI" id="CHEBI:78442"/>
        <dbReference type="ChEBI" id="CHEBI:78517"/>
        <dbReference type="ChEBI" id="CHEBI:456215"/>
        <dbReference type="EC" id="6.1.1.16"/>
    </reaction>
</comment>
<evidence type="ECO:0000256" key="11">
    <source>
        <dbReference type="ARBA" id="ARBA00023146"/>
    </source>
</evidence>
<evidence type="ECO:0000256" key="8">
    <source>
        <dbReference type="ARBA" id="ARBA00022833"/>
    </source>
</evidence>
<comment type="subcellular location">
    <subcellularLocation>
        <location evidence="1 12">Cytoplasm</location>
    </subcellularLocation>
</comment>
<dbReference type="PANTHER" id="PTHR10890">
    <property type="entry name" value="CYSTEINYL-TRNA SYNTHETASE"/>
    <property type="match status" value="1"/>
</dbReference>
<evidence type="ECO:0000313" key="15">
    <source>
        <dbReference type="EMBL" id="GAT78247.1"/>
    </source>
</evidence>
<dbReference type="HAMAP" id="MF_00041">
    <property type="entry name" value="Cys_tRNA_synth"/>
    <property type="match status" value="1"/>
</dbReference>
<dbReference type="SUPFAM" id="SSF47323">
    <property type="entry name" value="Anticodon-binding domain of a subclass of class I aminoacyl-tRNA synthetases"/>
    <property type="match status" value="1"/>
</dbReference>
<comment type="similarity">
    <text evidence="2 12">Belongs to the class-I aminoacyl-tRNA synthetase family.</text>
</comment>
<dbReference type="NCBIfam" id="TIGR00435">
    <property type="entry name" value="cysS"/>
    <property type="match status" value="1"/>
</dbReference>
<dbReference type="EC" id="6.1.1.16" evidence="12"/>
<feature type="domain" description="Cysteinyl-tRNA synthetase class Ia DALR" evidence="13">
    <location>
        <begin position="344"/>
        <end position="403"/>
    </location>
</feature>
<dbReference type="InterPro" id="IPR009080">
    <property type="entry name" value="tRNAsynth_Ia_anticodon-bd"/>
</dbReference>
<gene>
    <name evidence="12 15" type="primary">cysS</name>
    <name evidence="14" type="ORF">EHRUM2_03760</name>
    <name evidence="15" type="ORF">EHRUM3_04610</name>
</gene>
<evidence type="ECO:0000256" key="7">
    <source>
        <dbReference type="ARBA" id="ARBA00022741"/>
    </source>
</evidence>
<keyword evidence="9 12" id="KW-0067">ATP-binding</keyword>
<dbReference type="InterPro" id="IPR032678">
    <property type="entry name" value="tRNA-synt_1_cat_dom"/>
</dbReference>
<dbReference type="EMBL" id="BDDL01000042">
    <property type="protein sequence ID" value="GAT77165.1"/>
    <property type="molecule type" value="Genomic_DNA"/>
</dbReference>
<evidence type="ECO:0000256" key="6">
    <source>
        <dbReference type="ARBA" id="ARBA00022723"/>
    </source>
</evidence>
<keyword evidence="8 12" id="KW-0862">Zinc</keyword>
<evidence type="ECO:0000256" key="9">
    <source>
        <dbReference type="ARBA" id="ARBA00022840"/>
    </source>
</evidence>
<comment type="subunit">
    <text evidence="3 12">Monomer.</text>
</comment>
<evidence type="ECO:0000256" key="3">
    <source>
        <dbReference type="ARBA" id="ARBA00011245"/>
    </source>
</evidence>